<protein>
    <submittedName>
        <fullName evidence="2">Uncharacterized protein</fullName>
    </submittedName>
</protein>
<gene>
    <name evidence="2" type="ORF">CEXT_413911</name>
</gene>
<sequence>MANVVNASFVMRRASFICSSSCPIILGLVSSVNVKECRPHTINGFSRRKKRKKQQRAETDGEVSDSTFETKHLDERLTRLNTPEFVLLTSRPHPSPMSSAPPLFFQAIFNVLMIEGVEFFARS</sequence>
<proteinExistence type="predicted"/>
<feature type="region of interest" description="Disordered" evidence="1">
    <location>
        <begin position="45"/>
        <end position="68"/>
    </location>
</feature>
<dbReference type="Proteomes" id="UP001054945">
    <property type="component" value="Unassembled WGS sequence"/>
</dbReference>
<reference evidence="2 3" key="1">
    <citation type="submission" date="2021-06" db="EMBL/GenBank/DDBJ databases">
        <title>Caerostris extrusa draft genome.</title>
        <authorList>
            <person name="Kono N."/>
            <person name="Arakawa K."/>
        </authorList>
    </citation>
    <scope>NUCLEOTIDE SEQUENCE [LARGE SCALE GENOMIC DNA]</scope>
</reference>
<organism evidence="2 3">
    <name type="scientific">Caerostris extrusa</name>
    <name type="common">Bark spider</name>
    <name type="synonym">Caerostris bankana</name>
    <dbReference type="NCBI Taxonomy" id="172846"/>
    <lineage>
        <taxon>Eukaryota</taxon>
        <taxon>Metazoa</taxon>
        <taxon>Ecdysozoa</taxon>
        <taxon>Arthropoda</taxon>
        <taxon>Chelicerata</taxon>
        <taxon>Arachnida</taxon>
        <taxon>Araneae</taxon>
        <taxon>Araneomorphae</taxon>
        <taxon>Entelegynae</taxon>
        <taxon>Araneoidea</taxon>
        <taxon>Araneidae</taxon>
        <taxon>Caerostris</taxon>
    </lineage>
</organism>
<comment type="caution">
    <text evidence="2">The sequence shown here is derived from an EMBL/GenBank/DDBJ whole genome shotgun (WGS) entry which is preliminary data.</text>
</comment>
<keyword evidence="3" id="KW-1185">Reference proteome</keyword>
<dbReference type="AlphaFoldDB" id="A0AAV4TUU0"/>
<evidence type="ECO:0000313" key="2">
    <source>
        <dbReference type="EMBL" id="GIY48695.1"/>
    </source>
</evidence>
<accession>A0AAV4TUU0</accession>
<name>A0AAV4TUU0_CAEEX</name>
<dbReference type="EMBL" id="BPLR01011742">
    <property type="protein sequence ID" value="GIY48695.1"/>
    <property type="molecule type" value="Genomic_DNA"/>
</dbReference>
<evidence type="ECO:0000313" key="3">
    <source>
        <dbReference type="Proteomes" id="UP001054945"/>
    </source>
</evidence>
<evidence type="ECO:0000256" key="1">
    <source>
        <dbReference type="SAM" id="MobiDB-lite"/>
    </source>
</evidence>